<dbReference type="Pfam" id="PF10604">
    <property type="entry name" value="Polyketide_cyc2"/>
    <property type="match status" value="1"/>
</dbReference>
<keyword evidence="2" id="KW-1185">Reference proteome</keyword>
<accession>A0A386Z581</accession>
<dbReference type="KEGG" id="nyu:D7D52_01790"/>
<evidence type="ECO:0000313" key="2">
    <source>
        <dbReference type="Proteomes" id="UP000267164"/>
    </source>
</evidence>
<dbReference type="AlphaFoldDB" id="A0A386Z581"/>
<dbReference type="SUPFAM" id="SSF55961">
    <property type="entry name" value="Bet v1-like"/>
    <property type="match status" value="1"/>
</dbReference>
<evidence type="ECO:0000313" key="1">
    <source>
        <dbReference type="EMBL" id="AYF72810.1"/>
    </source>
</evidence>
<dbReference type="CDD" id="cd07822">
    <property type="entry name" value="SRPBCC_4"/>
    <property type="match status" value="1"/>
</dbReference>
<dbReference type="Proteomes" id="UP000267164">
    <property type="component" value="Chromosome"/>
</dbReference>
<organism evidence="1 2">
    <name type="scientific">Nocardia yunnanensis</name>
    <dbReference type="NCBI Taxonomy" id="2382165"/>
    <lineage>
        <taxon>Bacteria</taxon>
        <taxon>Bacillati</taxon>
        <taxon>Actinomycetota</taxon>
        <taxon>Actinomycetes</taxon>
        <taxon>Mycobacteriales</taxon>
        <taxon>Nocardiaceae</taxon>
        <taxon>Nocardia</taxon>
    </lineage>
</organism>
<dbReference type="InterPro" id="IPR019587">
    <property type="entry name" value="Polyketide_cyclase/dehydratase"/>
</dbReference>
<dbReference type="InterPro" id="IPR023393">
    <property type="entry name" value="START-like_dom_sf"/>
</dbReference>
<sequence>MKSISASIHIQATPDQVWDVLVDLRDYPEWNPFIREASGQIAVGNTLHLRMFPVGGGRPTGFTPTVLAARPGAEVRWLGRFLLPGIFDGEHSFTLSATDGGTDVVQAEKFSGLLVPFLGSTLEKTRESFVALNEALKKRVENR</sequence>
<dbReference type="EMBL" id="CP032568">
    <property type="protein sequence ID" value="AYF72810.1"/>
    <property type="molecule type" value="Genomic_DNA"/>
</dbReference>
<dbReference type="PANTHER" id="PTHR36166:SF1">
    <property type="entry name" value="SRPBCC DOMAIN-CONTAINING PROTEIN"/>
    <property type="match status" value="1"/>
</dbReference>
<dbReference type="PANTHER" id="PTHR36166">
    <property type="entry name" value="CHROMOSOME 9, WHOLE GENOME SHOTGUN SEQUENCE"/>
    <property type="match status" value="1"/>
</dbReference>
<name>A0A386Z581_9NOCA</name>
<dbReference type="Gene3D" id="3.30.530.20">
    <property type="match status" value="1"/>
</dbReference>
<protein>
    <submittedName>
        <fullName evidence="1">SRPBCC domain-containing protein</fullName>
    </submittedName>
</protein>
<dbReference type="RefSeq" id="WP_120734753.1">
    <property type="nucleotide sequence ID" value="NZ_CP032568.1"/>
</dbReference>
<reference evidence="1 2" key="1">
    <citation type="submission" date="2018-09" db="EMBL/GenBank/DDBJ databases">
        <title>Nocardia yunnanensis sp. nov., an actinomycete isolated from a soil sample.</title>
        <authorList>
            <person name="Zhang J."/>
        </authorList>
    </citation>
    <scope>NUCLEOTIDE SEQUENCE [LARGE SCALE GENOMIC DNA]</scope>
    <source>
        <strain evidence="1 2">CFHS0054</strain>
    </source>
</reference>
<proteinExistence type="predicted"/>
<dbReference type="OrthoDB" id="191189at2"/>
<gene>
    <name evidence="1" type="ORF">D7D52_01790</name>
</gene>